<dbReference type="PANTHER" id="PTHR31120">
    <property type="entry name" value="METALLOPROTEASE TIKI"/>
    <property type="match status" value="1"/>
</dbReference>
<evidence type="ECO:0000256" key="12">
    <source>
        <dbReference type="ARBA" id="ARBA00023180"/>
    </source>
</evidence>
<gene>
    <name evidence="14" type="ORF">BQ8482_360151</name>
</gene>
<proteinExistence type="predicted"/>
<name>A0A2P9ARF7_9HYPH</name>
<organism evidence="14 15">
    <name type="scientific">Mesorhizobium delmotii</name>
    <dbReference type="NCBI Taxonomy" id="1631247"/>
    <lineage>
        <taxon>Bacteria</taxon>
        <taxon>Pseudomonadati</taxon>
        <taxon>Pseudomonadota</taxon>
        <taxon>Alphaproteobacteria</taxon>
        <taxon>Hyphomicrobiales</taxon>
        <taxon>Phyllobacteriaceae</taxon>
        <taxon>Mesorhizobium</taxon>
    </lineage>
</organism>
<dbReference type="AlphaFoldDB" id="A0A2P9ARF7"/>
<sequence length="214" mass="23383">MHRWQPDGSSRKSDPALLEKIKAEAAGTPNGKGLLWKVERDRQEPSYLYGTMHVTDPRVVSLKPNAQSAFDASKTVVIETTEVLDQAKMLASLMQKPELMMFTDGTTLTSLLSPEDAARLNKALEARGISPASVSKMKPWMLSAMLALPACEMVRKAGGAAILDIKLAEASKATGKNLEGLETVSDQFEAMASLPMEIPYERPRGYGPARRSHR</sequence>
<keyword evidence="8" id="KW-0378">Hydrolase</keyword>
<dbReference type="GO" id="GO:0004222">
    <property type="term" value="F:metalloendopeptidase activity"/>
    <property type="evidence" value="ECO:0007669"/>
    <property type="project" value="TreeGrafter"/>
</dbReference>
<comment type="cofactor">
    <cofactor evidence="2">
        <name>Co(2+)</name>
        <dbReference type="ChEBI" id="CHEBI:48828"/>
    </cofactor>
</comment>
<evidence type="ECO:0000256" key="4">
    <source>
        <dbReference type="ARBA" id="ARBA00022670"/>
    </source>
</evidence>
<dbReference type="RefSeq" id="WP_342210989.1">
    <property type="nucleotide sequence ID" value="NZ_FUIG01000044.1"/>
</dbReference>
<evidence type="ECO:0000256" key="2">
    <source>
        <dbReference type="ARBA" id="ARBA00001941"/>
    </source>
</evidence>
<dbReference type="InterPro" id="IPR040230">
    <property type="entry name" value="TIKI1/2-like"/>
</dbReference>
<evidence type="ECO:0000256" key="10">
    <source>
        <dbReference type="ARBA" id="ARBA00023049"/>
    </source>
</evidence>
<evidence type="ECO:0000256" key="3">
    <source>
        <dbReference type="ARBA" id="ARBA00004479"/>
    </source>
</evidence>
<evidence type="ECO:0000313" key="14">
    <source>
        <dbReference type="EMBL" id="SJM33750.1"/>
    </source>
</evidence>
<evidence type="ECO:0000256" key="11">
    <source>
        <dbReference type="ARBA" id="ARBA00023136"/>
    </source>
</evidence>
<evidence type="ECO:0000256" key="7">
    <source>
        <dbReference type="ARBA" id="ARBA00022729"/>
    </source>
</evidence>
<evidence type="ECO:0000256" key="6">
    <source>
        <dbReference type="ARBA" id="ARBA00022723"/>
    </source>
</evidence>
<dbReference type="EMBL" id="FUIG01000044">
    <property type="protein sequence ID" value="SJM33750.1"/>
    <property type="molecule type" value="Genomic_DNA"/>
</dbReference>
<feature type="compositionally biased region" description="Basic and acidic residues" evidence="13">
    <location>
        <begin position="9"/>
        <end position="23"/>
    </location>
</feature>
<evidence type="ECO:0000313" key="15">
    <source>
        <dbReference type="Proteomes" id="UP000245698"/>
    </source>
</evidence>
<keyword evidence="11" id="KW-0472">Membrane</keyword>
<dbReference type="PANTHER" id="PTHR31120:SF6">
    <property type="entry name" value="METALLOPROTEASE TIKI HOMOLOG"/>
    <property type="match status" value="1"/>
</dbReference>
<evidence type="ECO:0000256" key="13">
    <source>
        <dbReference type="SAM" id="MobiDB-lite"/>
    </source>
</evidence>
<keyword evidence="12" id="KW-0325">Glycoprotein</keyword>
<evidence type="ECO:0000256" key="8">
    <source>
        <dbReference type="ARBA" id="ARBA00022801"/>
    </source>
</evidence>
<keyword evidence="7" id="KW-0732">Signal</keyword>
<dbReference type="Pfam" id="PF01963">
    <property type="entry name" value="TraB_PrgY_gumN"/>
    <property type="match status" value="1"/>
</dbReference>
<keyword evidence="9" id="KW-1133">Transmembrane helix</keyword>
<evidence type="ECO:0000256" key="9">
    <source>
        <dbReference type="ARBA" id="ARBA00022989"/>
    </source>
</evidence>
<dbReference type="GO" id="GO:0046872">
    <property type="term" value="F:metal ion binding"/>
    <property type="evidence" value="ECO:0007669"/>
    <property type="project" value="UniProtKB-KW"/>
</dbReference>
<feature type="region of interest" description="Disordered" evidence="13">
    <location>
        <begin position="1"/>
        <end position="30"/>
    </location>
</feature>
<comment type="cofactor">
    <cofactor evidence="1">
        <name>Mn(2+)</name>
        <dbReference type="ChEBI" id="CHEBI:29035"/>
    </cofactor>
</comment>
<keyword evidence="6" id="KW-0479">Metal-binding</keyword>
<dbReference type="Proteomes" id="UP000245698">
    <property type="component" value="Unassembled WGS sequence"/>
</dbReference>
<keyword evidence="5" id="KW-0812">Transmembrane</keyword>
<accession>A0A2P9ARF7</accession>
<keyword evidence="15" id="KW-1185">Reference proteome</keyword>
<dbReference type="GO" id="GO:0016020">
    <property type="term" value="C:membrane"/>
    <property type="evidence" value="ECO:0007669"/>
    <property type="project" value="UniProtKB-SubCell"/>
</dbReference>
<evidence type="ECO:0000256" key="1">
    <source>
        <dbReference type="ARBA" id="ARBA00001936"/>
    </source>
</evidence>
<keyword evidence="10" id="KW-0482">Metalloprotease</keyword>
<reference evidence="15" key="1">
    <citation type="submission" date="2016-12" db="EMBL/GenBank/DDBJ databases">
        <authorList>
            <person name="Brunel B."/>
        </authorList>
    </citation>
    <scope>NUCLEOTIDE SEQUENCE [LARGE SCALE GENOMIC DNA]</scope>
</reference>
<evidence type="ECO:0000256" key="5">
    <source>
        <dbReference type="ARBA" id="ARBA00022692"/>
    </source>
</evidence>
<dbReference type="InterPro" id="IPR002816">
    <property type="entry name" value="TraB/PrgY/GumN_fam"/>
</dbReference>
<protein>
    <submittedName>
        <fullName evidence="14">GumN family protein</fullName>
    </submittedName>
</protein>
<comment type="subcellular location">
    <subcellularLocation>
        <location evidence="3">Membrane</location>
        <topology evidence="3">Single-pass type I membrane protein</topology>
    </subcellularLocation>
</comment>
<dbReference type="CDD" id="cd14789">
    <property type="entry name" value="Tiki"/>
    <property type="match status" value="1"/>
</dbReference>
<dbReference type="GO" id="GO:0006508">
    <property type="term" value="P:proteolysis"/>
    <property type="evidence" value="ECO:0007669"/>
    <property type="project" value="UniProtKB-KW"/>
</dbReference>
<dbReference type="GO" id="GO:0030178">
    <property type="term" value="P:negative regulation of Wnt signaling pathway"/>
    <property type="evidence" value="ECO:0007669"/>
    <property type="project" value="InterPro"/>
</dbReference>
<keyword evidence="4" id="KW-0645">Protease</keyword>